<gene>
    <name evidence="1" type="ORF">NPIL_181871</name>
</gene>
<evidence type="ECO:0000313" key="2">
    <source>
        <dbReference type="Proteomes" id="UP000887013"/>
    </source>
</evidence>
<proteinExistence type="predicted"/>
<reference evidence="1" key="1">
    <citation type="submission" date="2020-08" db="EMBL/GenBank/DDBJ databases">
        <title>Multicomponent nature underlies the extraordinary mechanical properties of spider dragline silk.</title>
        <authorList>
            <person name="Kono N."/>
            <person name="Nakamura H."/>
            <person name="Mori M."/>
            <person name="Yoshida Y."/>
            <person name="Ohtoshi R."/>
            <person name="Malay A.D."/>
            <person name="Moran D.A.P."/>
            <person name="Tomita M."/>
            <person name="Numata K."/>
            <person name="Arakawa K."/>
        </authorList>
    </citation>
    <scope>NUCLEOTIDE SEQUENCE</scope>
</reference>
<name>A0A8X6PHK3_NEPPI</name>
<accession>A0A8X6PHK3</accession>
<dbReference type="EMBL" id="BMAW01115994">
    <property type="protein sequence ID" value="GFT68596.1"/>
    <property type="molecule type" value="Genomic_DNA"/>
</dbReference>
<comment type="caution">
    <text evidence="1">The sequence shown here is derived from an EMBL/GenBank/DDBJ whole genome shotgun (WGS) entry which is preliminary data.</text>
</comment>
<dbReference type="AlphaFoldDB" id="A0A8X6PHK3"/>
<dbReference type="Proteomes" id="UP000887013">
    <property type="component" value="Unassembled WGS sequence"/>
</dbReference>
<evidence type="ECO:0000313" key="1">
    <source>
        <dbReference type="EMBL" id="GFT68596.1"/>
    </source>
</evidence>
<organism evidence="1 2">
    <name type="scientific">Nephila pilipes</name>
    <name type="common">Giant wood spider</name>
    <name type="synonym">Nephila maculata</name>
    <dbReference type="NCBI Taxonomy" id="299642"/>
    <lineage>
        <taxon>Eukaryota</taxon>
        <taxon>Metazoa</taxon>
        <taxon>Ecdysozoa</taxon>
        <taxon>Arthropoda</taxon>
        <taxon>Chelicerata</taxon>
        <taxon>Arachnida</taxon>
        <taxon>Araneae</taxon>
        <taxon>Araneomorphae</taxon>
        <taxon>Entelegynae</taxon>
        <taxon>Araneoidea</taxon>
        <taxon>Nephilidae</taxon>
        <taxon>Nephila</taxon>
    </lineage>
</organism>
<protein>
    <submittedName>
        <fullName evidence="1">Uncharacterized protein</fullName>
    </submittedName>
</protein>
<sequence>MLVTVTRARGPGGFQRKRVAWRPFFWAHLERPSGAFCVEGIIPIFKRKKSVQGKKDSELSLRSWQKEIDFNGQDSVKNVIVHRFYYLHESPLVWVG</sequence>
<keyword evidence="2" id="KW-1185">Reference proteome</keyword>